<sequence>MMGIGAVGSYEYGYGYGYGVDISPFGSAAAGGTASADDEKSGGIIVNPGESTKVSPGRRSSPAECETCKNRKYQDGSDEMVSFKSASHISPQASASRVRAHEQEHVSNAYKKAAQGNGKVLSATVSLRTAICPECGRSYTAGSTTSTKISYSDESNPYQQNKKSADAAALIGQNLDVAV</sequence>
<gene>
    <name evidence="2" type="ORF">OCV77_00055</name>
</gene>
<evidence type="ECO:0000256" key="1">
    <source>
        <dbReference type="SAM" id="MobiDB-lite"/>
    </source>
</evidence>
<reference evidence="2 3" key="1">
    <citation type="journal article" date="2021" name="ISME Commun">
        <title>Automated analysis of genomic sequences facilitates high-throughput and comprehensive description of bacteria.</title>
        <authorList>
            <person name="Hitch T.C.A."/>
        </authorList>
    </citation>
    <scope>NUCLEOTIDE SEQUENCE [LARGE SCALE GENOMIC DNA]</scope>
    <source>
        <strain evidence="2 3">Sanger_18</strain>
    </source>
</reference>
<protein>
    <submittedName>
        <fullName evidence="2">Uncharacterized protein</fullName>
    </submittedName>
</protein>
<feature type="region of interest" description="Disordered" evidence="1">
    <location>
        <begin position="28"/>
        <end position="104"/>
    </location>
</feature>
<organism evidence="2 3">
    <name type="scientific">Suilimivivens aceti</name>
    <dbReference type="NCBI Taxonomy" id="2981774"/>
    <lineage>
        <taxon>Bacteria</taxon>
        <taxon>Bacillati</taxon>
        <taxon>Bacillota</taxon>
        <taxon>Clostridia</taxon>
        <taxon>Lachnospirales</taxon>
        <taxon>Lachnospiraceae</taxon>
        <taxon>Suilimivivens</taxon>
    </lineage>
</organism>
<name>A0ABT2SY22_9FIRM</name>
<evidence type="ECO:0000313" key="2">
    <source>
        <dbReference type="EMBL" id="MCU6742905.1"/>
    </source>
</evidence>
<keyword evidence="3" id="KW-1185">Reference proteome</keyword>
<dbReference type="RefSeq" id="WP_262572187.1">
    <property type="nucleotide sequence ID" value="NZ_JAOQKJ010000001.1"/>
</dbReference>
<feature type="compositionally biased region" description="Polar residues" evidence="1">
    <location>
        <begin position="141"/>
        <end position="162"/>
    </location>
</feature>
<dbReference type="EMBL" id="JAOQKJ010000001">
    <property type="protein sequence ID" value="MCU6742905.1"/>
    <property type="molecule type" value="Genomic_DNA"/>
</dbReference>
<accession>A0ABT2SY22</accession>
<comment type="caution">
    <text evidence="2">The sequence shown here is derived from an EMBL/GenBank/DDBJ whole genome shotgun (WGS) entry which is preliminary data.</text>
</comment>
<evidence type="ECO:0000313" key="3">
    <source>
        <dbReference type="Proteomes" id="UP001652432"/>
    </source>
</evidence>
<proteinExistence type="predicted"/>
<dbReference type="Proteomes" id="UP001652432">
    <property type="component" value="Unassembled WGS sequence"/>
</dbReference>
<feature type="compositionally biased region" description="Polar residues" evidence="1">
    <location>
        <begin position="84"/>
        <end position="95"/>
    </location>
</feature>
<feature type="compositionally biased region" description="Basic and acidic residues" evidence="1">
    <location>
        <begin position="66"/>
        <end position="75"/>
    </location>
</feature>
<feature type="region of interest" description="Disordered" evidence="1">
    <location>
        <begin position="141"/>
        <end position="164"/>
    </location>
</feature>